<evidence type="ECO:0000256" key="4">
    <source>
        <dbReference type="ARBA" id="ARBA00022806"/>
    </source>
</evidence>
<reference evidence="13 14" key="1">
    <citation type="journal article" date="2021" name="Sci. Rep.">
        <title>The genome of the diatom Chaetoceros tenuissimus carries an ancient integrated fragment of an extant virus.</title>
        <authorList>
            <person name="Hongo Y."/>
            <person name="Kimura K."/>
            <person name="Takaki Y."/>
            <person name="Yoshida Y."/>
            <person name="Baba S."/>
            <person name="Kobayashi G."/>
            <person name="Nagasaki K."/>
            <person name="Hano T."/>
            <person name="Tomaru Y."/>
        </authorList>
    </citation>
    <scope>NUCLEOTIDE SEQUENCE [LARGE SCALE GENOMIC DNA]</scope>
    <source>
        <strain evidence="13 14">NIES-3715</strain>
    </source>
</reference>
<dbReference type="SUPFAM" id="SSF52540">
    <property type="entry name" value="P-loop containing nucleoside triphosphate hydrolases"/>
    <property type="match status" value="1"/>
</dbReference>
<dbReference type="PANTHER" id="PTHR11070:SF2">
    <property type="entry name" value="ATP-DEPENDENT DNA HELICASE SRS2"/>
    <property type="match status" value="1"/>
</dbReference>
<evidence type="ECO:0000256" key="8">
    <source>
        <dbReference type="ARBA" id="ARBA00034617"/>
    </source>
</evidence>
<evidence type="ECO:0000256" key="11">
    <source>
        <dbReference type="PROSITE-ProRule" id="PRU00560"/>
    </source>
</evidence>
<evidence type="ECO:0000256" key="9">
    <source>
        <dbReference type="ARBA" id="ARBA00034808"/>
    </source>
</evidence>
<evidence type="ECO:0000256" key="5">
    <source>
        <dbReference type="ARBA" id="ARBA00022840"/>
    </source>
</evidence>
<organism evidence="13 14">
    <name type="scientific">Chaetoceros tenuissimus</name>
    <dbReference type="NCBI Taxonomy" id="426638"/>
    <lineage>
        <taxon>Eukaryota</taxon>
        <taxon>Sar</taxon>
        <taxon>Stramenopiles</taxon>
        <taxon>Ochrophyta</taxon>
        <taxon>Bacillariophyta</taxon>
        <taxon>Coscinodiscophyceae</taxon>
        <taxon>Chaetocerotophycidae</taxon>
        <taxon>Chaetocerotales</taxon>
        <taxon>Chaetocerotaceae</taxon>
        <taxon>Chaetoceros</taxon>
    </lineage>
</organism>
<dbReference type="InterPro" id="IPR000212">
    <property type="entry name" value="DNA_helicase_UvrD/REP"/>
</dbReference>
<dbReference type="InterPro" id="IPR013986">
    <property type="entry name" value="DExx_box_DNA_helicase_dom_sf"/>
</dbReference>
<protein>
    <recommendedName>
        <fullName evidence="9">DNA 3'-5' helicase</fullName>
        <ecNumber evidence="9">5.6.2.4</ecNumber>
    </recommendedName>
</protein>
<evidence type="ECO:0000259" key="12">
    <source>
        <dbReference type="PROSITE" id="PS51198"/>
    </source>
</evidence>
<dbReference type="Gene3D" id="3.40.50.300">
    <property type="entry name" value="P-loop containing nucleotide triphosphate hydrolases"/>
    <property type="match status" value="4"/>
</dbReference>
<keyword evidence="5 11" id="KW-0067">ATP-binding</keyword>
<dbReference type="AlphaFoldDB" id="A0AAD3CFV5"/>
<comment type="catalytic activity">
    <reaction evidence="10">
        <text>ATP + H2O = ADP + phosphate + H(+)</text>
        <dbReference type="Rhea" id="RHEA:13065"/>
        <dbReference type="ChEBI" id="CHEBI:15377"/>
        <dbReference type="ChEBI" id="CHEBI:15378"/>
        <dbReference type="ChEBI" id="CHEBI:30616"/>
        <dbReference type="ChEBI" id="CHEBI:43474"/>
        <dbReference type="ChEBI" id="CHEBI:456216"/>
        <dbReference type="EC" id="5.6.2.4"/>
    </reaction>
</comment>
<gene>
    <name evidence="13" type="ORF">CTEN210_01348</name>
</gene>
<dbReference type="PANTHER" id="PTHR11070">
    <property type="entry name" value="UVRD / RECB / PCRA DNA HELICASE FAMILY MEMBER"/>
    <property type="match status" value="1"/>
</dbReference>
<accession>A0AAD3CFV5</accession>
<keyword evidence="3 11" id="KW-0378">Hydrolase</keyword>
<feature type="binding site" evidence="11">
    <location>
        <begin position="87"/>
        <end position="94"/>
    </location>
    <ligand>
        <name>ATP</name>
        <dbReference type="ChEBI" id="CHEBI:30616"/>
    </ligand>
</feature>
<dbReference type="GO" id="GO:0003677">
    <property type="term" value="F:DNA binding"/>
    <property type="evidence" value="ECO:0007669"/>
    <property type="project" value="UniProtKB-KW"/>
</dbReference>
<dbReference type="EC" id="5.6.2.4" evidence="9"/>
<dbReference type="GO" id="GO:0016787">
    <property type="term" value="F:hydrolase activity"/>
    <property type="evidence" value="ECO:0007669"/>
    <property type="project" value="UniProtKB-UniRule"/>
</dbReference>
<proteinExistence type="inferred from homology"/>
<dbReference type="Pfam" id="PF00580">
    <property type="entry name" value="UvrD-helicase"/>
    <property type="match status" value="1"/>
</dbReference>
<dbReference type="InterPro" id="IPR014016">
    <property type="entry name" value="UvrD-like_ATP-bd"/>
</dbReference>
<dbReference type="GO" id="GO:0000725">
    <property type="term" value="P:recombinational repair"/>
    <property type="evidence" value="ECO:0007669"/>
    <property type="project" value="TreeGrafter"/>
</dbReference>
<keyword evidence="6" id="KW-0238">DNA-binding</keyword>
<sequence length="897" mass="101093">MQKFLQHEFDESAFTLDTEARRQMRMKRLNRHIETEAVEEDEAWIPSVEKQFQQKEKESNVLGQKFLQDICQHNSILSDAPAICLESGAGTGKTTVLAGRIAHLLRTKQIEPKNMIILSFTKRDAVALKEKAMNILYQDSACDLPERTDLENQLWCGTIHSFAINILRKYNCNDTSLRIISSKEMKNRVRNCLGRINGSKERMMLYRNALEDSRQSIGTLVQYIVRCLELWKEAGILSTPYAYSINFGNDVKEASSSHDNLSKDDYVELAMRLGVPQNAALMALDIAGDYQASHAGMGTADPSDVAMMAYDFLMTEPDTLLEVRSRLRQVVLDEYQDVSVSQHKLLRLIMLGPEDKELEKFEELKKQTKMPIMLGNSKRQRSAKKDSICYHVPKLICAGDANQSIYGWRGAAPSLTVEGFRRDFPQGLVVPLGTNYRLPRHILNAANVLLGQEEHHINEKSFEISPAAALAASNLAENIVDNKNVDEANGKQKIGEKLMVEEGLMSESRSSVHIQGLWDAREEAKFIAADIRKRSKERSSGFAKAIKRFFIGDRTSNIHDLCDVAVMVRNANQLKLIEEALGNHGIPYIVPKETGKGKSQSSLPTINVARGQHKNMLRMKPVKLITMHKAKGDEFDDVYLAGWTEGAFPHPSSVKNNRVHEERRIAYVALTRARQRVVVTYSNFKRVSYFNADGMKKDVTEPVKPSRFLYDLMSMSSSQSTGSSKSIEWSESYGFKDHVAGLNVPEQFAKSYQVPNGYTKEKVSAKLPRSQNNSLSFEEDKAEEKLVQKVDSKKNDCKKDDPVQELLLEVKKGLESIKNGDRGAKGKYKKIFRSLLKVFGISRGSAVILTKNGEHLYGKGIDSLIKANDEHLTTRALSRCTAEQLGLYMSYLLNQCE</sequence>
<evidence type="ECO:0000256" key="6">
    <source>
        <dbReference type="ARBA" id="ARBA00023125"/>
    </source>
</evidence>
<dbReference type="Gene3D" id="1.10.10.160">
    <property type="match status" value="1"/>
</dbReference>
<keyword evidence="7" id="KW-0413">Isomerase</keyword>
<evidence type="ECO:0000256" key="1">
    <source>
        <dbReference type="ARBA" id="ARBA00009922"/>
    </source>
</evidence>
<evidence type="ECO:0000256" key="7">
    <source>
        <dbReference type="ARBA" id="ARBA00023235"/>
    </source>
</evidence>
<dbReference type="GO" id="GO:0005524">
    <property type="term" value="F:ATP binding"/>
    <property type="evidence" value="ECO:0007669"/>
    <property type="project" value="UniProtKB-UniRule"/>
</dbReference>
<evidence type="ECO:0000256" key="2">
    <source>
        <dbReference type="ARBA" id="ARBA00022741"/>
    </source>
</evidence>
<dbReference type="InterPro" id="IPR027417">
    <property type="entry name" value="P-loop_NTPase"/>
</dbReference>
<evidence type="ECO:0000313" key="13">
    <source>
        <dbReference type="EMBL" id="GFH44874.1"/>
    </source>
</evidence>
<dbReference type="EMBL" id="BLLK01000020">
    <property type="protein sequence ID" value="GFH44874.1"/>
    <property type="molecule type" value="Genomic_DNA"/>
</dbReference>
<keyword evidence="4 11" id="KW-0347">Helicase</keyword>
<evidence type="ECO:0000256" key="3">
    <source>
        <dbReference type="ARBA" id="ARBA00022801"/>
    </source>
</evidence>
<keyword evidence="2 11" id="KW-0547">Nucleotide-binding</keyword>
<dbReference type="GO" id="GO:0043138">
    <property type="term" value="F:3'-5' DNA helicase activity"/>
    <property type="evidence" value="ECO:0007669"/>
    <property type="project" value="UniProtKB-EC"/>
</dbReference>
<name>A0AAD3CFV5_9STRA</name>
<keyword evidence="14" id="KW-1185">Reference proteome</keyword>
<feature type="domain" description="UvrD-like helicase ATP-binding" evidence="12">
    <location>
        <begin position="66"/>
        <end position="439"/>
    </location>
</feature>
<evidence type="ECO:0000313" key="14">
    <source>
        <dbReference type="Proteomes" id="UP001054902"/>
    </source>
</evidence>
<evidence type="ECO:0000256" key="10">
    <source>
        <dbReference type="ARBA" id="ARBA00048988"/>
    </source>
</evidence>
<comment type="caution">
    <text evidence="13">The sequence shown here is derived from an EMBL/GenBank/DDBJ whole genome shotgun (WGS) entry which is preliminary data.</text>
</comment>
<dbReference type="Proteomes" id="UP001054902">
    <property type="component" value="Unassembled WGS sequence"/>
</dbReference>
<dbReference type="Pfam" id="PF13361">
    <property type="entry name" value="UvrD_C"/>
    <property type="match status" value="1"/>
</dbReference>
<comment type="catalytic activity">
    <reaction evidence="8">
        <text>Couples ATP hydrolysis with the unwinding of duplex DNA by translocating in the 3'-5' direction.</text>
        <dbReference type="EC" id="5.6.2.4"/>
    </reaction>
</comment>
<comment type="similarity">
    <text evidence="1">Belongs to the helicase family. UvrD subfamily.</text>
</comment>
<dbReference type="PROSITE" id="PS51198">
    <property type="entry name" value="UVRD_HELICASE_ATP_BIND"/>
    <property type="match status" value="1"/>
</dbReference>
<dbReference type="InterPro" id="IPR014017">
    <property type="entry name" value="DNA_helicase_UvrD-like_C"/>
</dbReference>